<dbReference type="Proteomes" id="UP000198211">
    <property type="component" value="Unassembled WGS sequence"/>
</dbReference>
<evidence type="ECO:0000313" key="2">
    <source>
        <dbReference type="Proteomes" id="UP000198211"/>
    </source>
</evidence>
<dbReference type="AlphaFoldDB" id="A0A225VUW4"/>
<comment type="caution">
    <text evidence="1">The sequence shown here is derived from an EMBL/GenBank/DDBJ whole genome shotgun (WGS) entry which is preliminary data.</text>
</comment>
<protein>
    <submittedName>
        <fullName evidence="1">Uncharacterized protein</fullName>
    </submittedName>
</protein>
<name>A0A225VUW4_9STRA</name>
<proteinExistence type="predicted"/>
<sequence>MWEGTPLRKINAALNTVGLSFDITKVSFVHLYGVLPIGADQYPHERMIPEVLNHICEGY</sequence>
<reference evidence="2" key="1">
    <citation type="submission" date="2017-03" db="EMBL/GenBank/DDBJ databases">
        <title>Phytopthora megakarya and P. palmivora, two closely related causual agents of cacao black pod achieved similar genome size and gene model numbers by different mechanisms.</title>
        <authorList>
            <person name="Ali S."/>
            <person name="Shao J."/>
            <person name="Larry D.J."/>
            <person name="Kronmiller B."/>
            <person name="Shen D."/>
            <person name="Strem M.D."/>
            <person name="Melnick R.L."/>
            <person name="Guiltinan M.J."/>
            <person name="Tyler B.M."/>
            <person name="Meinhardt L.W."/>
            <person name="Bailey B.A."/>
        </authorList>
    </citation>
    <scope>NUCLEOTIDE SEQUENCE [LARGE SCALE GENOMIC DNA]</scope>
    <source>
        <strain evidence="2">zdho120</strain>
    </source>
</reference>
<evidence type="ECO:0000313" key="1">
    <source>
        <dbReference type="EMBL" id="OWZ08688.1"/>
    </source>
</evidence>
<accession>A0A225VUW4</accession>
<dbReference type="EMBL" id="NBNE01003057">
    <property type="protein sequence ID" value="OWZ08688.1"/>
    <property type="molecule type" value="Genomic_DNA"/>
</dbReference>
<keyword evidence="2" id="KW-1185">Reference proteome</keyword>
<organism evidence="1 2">
    <name type="scientific">Phytophthora megakarya</name>
    <dbReference type="NCBI Taxonomy" id="4795"/>
    <lineage>
        <taxon>Eukaryota</taxon>
        <taxon>Sar</taxon>
        <taxon>Stramenopiles</taxon>
        <taxon>Oomycota</taxon>
        <taxon>Peronosporomycetes</taxon>
        <taxon>Peronosporales</taxon>
        <taxon>Peronosporaceae</taxon>
        <taxon>Phytophthora</taxon>
    </lineage>
</organism>
<gene>
    <name evidence="1" type="ORF">PHMEG_00018727</name>
</gene>